<keyword evidence="2" id="KW-1185">Reference proteome</keyword>
<accession>A0ABV4QV20</accession>
<evidence type="ECO:0000313" key="2">
    <source>
        <dbReference type="Proteomes" id="UP001569904"/>
    </source>
</evidence>
<protein>
    <submittedName>
        <fullName evidence="1">Uncharacterized protein</fullName>
    </submittedName>
</protein>
<dbReference type="Proteomes" id="UP001569904">
    <property type="component" value="Unassembled WGS sequence"/>
</dbReference>
<organism evidence="1 2">
    <name type="scientific">Actinomadura chokoriensis</name>
    <dbReference type="NCBI Taxonomy" id="454156"/>
    <lineage>
        <taxon>Bacteria</taxon>
        <taxon>Bacillati</taxon>
        <taxon>Actinomycetota</taxon>
        <taxon>Actinomycetes</taxon>
        <taxon>Streptosporangiales</taxon>
        <taxon>Thermomonosporaceae</taxon>
        <taxon>Actinomadura</taxon>
    </lineage>
</organism>
<dbReference type="RefSeq" id="WP_371940888.1">
    <property type="nucleotide sequence ID" value="NZ_JAXCEH010000006.1"/>
</dbReference>
<reference evidence="1 2" key="1">
    <citation type="submission" date="2023-11" db="EMBL/GenBank/DDBJ databases">
        <title>Actinomadura monticuli sp. nov., isolated from volcanic ash.</title>
        <authorList>
            <person name="Lee S.D."/>
            <person name="Yang H."/>
            <person name="Kim I.S."/>
        </authorList>
    </citation>
    <scope>NUCLEOTIDE SEQUENCE [LARGE SCALE GENOMIC DNA]</scope>
    <source>
        <strain evidence="1 2">DSM 45346</strain>
    </source>
</reference>
<proteinExistence type="predicted"/>
<name>A0ABV4QV20_9ACTN</name>
<dbReference type="EMBL" id="JAXCEH010000006">
    <property type="protein sequence ID" value="MFA1554459.1"/>
    <property type="molecule type" value="Genomic_DNA"/>
</dbReference>
<gene>
    <name evidence="1" type="ORF">SM436_12265</name>
</gene>
<evidence type="ECO:0000313" key="1">
    <source>
        <dbReference type="EMBL" id="MFA1554459.1"/>
    </source>
</evidence>
<sequence length="602" mass="63846">MADNWVESTAGDLRRWAGEHGETLDEQGVRVLLGLVHEEMGLAGPGELTPDGLRALLLEVFPETVVAAGEDVPAVLDALRKIVAYLGKTGAVSEPAAAALAAEIDRTGPEFAEMVAAVDSEERQAAAEVIGGLIQADGVSLDDQEAVDAWVRGFEELPEAERYARTEEYLRRAGELAVPPVRPVPRAAVAAAARGSRLTSTILSLADWTGERALTEHDTLTEADAGAAAAALGLEVPRRYGQMEDEGELERLWWAAVEANVIAAEQGTAAQGPACDDLRSGDDEAVLAAWLPLFEAIVVPGHDYVDGLDAVELVQNEMTGVLIHLYEQEEPTEPEILAGALLGHIEEAYDLSDTEAMAALVWDALLLELATLEDWGIVEPSGDGCALTPLGVWAVRELLLADGFTAPLIGELAGSRASELIEGLTWYRPEAADEEIGGWLAANDPKDAAADLLDVMRTGGPGARNLAAAVLHRIGPEAAGVVRAAQEHPLVSPYAALWLNAVGDPSGRELAREEYLWVFVDTVAGMLETAEPEEAVEAALIDAPPEAEMKVMVDELWRTQHPGVADVLEALGAHHPDKATAKAARTAAYKARSAFQGAHRGV</sequence>
<comment type="caution">
    <text evidence="1">The sequence shown here is derived from an EMBL/GenBank/DDBJ whole genome shotgun (WGS) entry which is preliminary data.</text>
</comment>